<proteinExistence type="predicted"/>
<evidence type="ECO:0000313" key="1">
    <source>
        <dbReference type="EMBL" id="KAJ4463839.1"/>
    </source>
</evidence>
<sequence length="359" mass="39592">KWDTTPQGNFGLDVSYAQFEATNRLAVDWATKTDAGKQRKNASRIAADLNMGYRTYRSCLGVIHCSNAHCAITIRPHTHSPADLAKQLTHSCKCGNTKLLHKPCPNKSSLIQWAHGVRYGNVKAAPAALISGNTINGTSAPEISSVLVHAGRVGRMRNTVLGQAKLKGGDDFVETFMDFQRQHPGFIVANTMLGGVTVISSQTPFMASQLHDEACQIDGPFNGIISDAAHGWWKVQTSLLIISSVFSQIMLRWVPVLISYSNGASSLHYEQHFLALFEAVAQVVNAHNKSLIDELFAGVVDFSEAERMGFINAFVRFWLKHSNARLENELRKKAETLLRGCLQHFHNSITRVKRIAAIV</sequence>
<feature type="non-terminal residue" evidence="1">
    <location>
        <position position="1"/>
    </location>
</feature>
<dbReference type="EMBL" id="JANVFS010000065">
    <property type="protein sequence ID" value="KAJ4463839.1"/>
    <property type="molecule type" value="Genomic_DNA"/>
</dbReference>
<feature type="non-terminal residue" evidence="1">
    <location>
        <position position="359"/>
    </location>
</feature>
<evidence type="ECO:0000313" key="2">
    <source>
        <dbReference type="Proteomes" id="UP001150238"/>
    </source>
</evidence>
<dbReference type="AlphaFoldDB" id="A0A9W9DCV3"/>
<reference evidence="1" key="1">
    <citation type="submission" date="2022-08" db="EMBL/GenBank/DDBJ databases">
        <authorList>
            <consortium name="DOE Joint Genome Institute"/>
            <person name="Min B."/>
            <person name="Riley R."/>
            <person name="Sierra-Patev S."/>
            <person name="Naranjo-Ortiz M."/>
            <person name="Looney B."/>
            <person name="Konkel Z."/>
            <person name="Slot J.C."/>
            <person name="Sakamoto Y."/>
            <person name="Steenwyk J.L."/>
            <person name="Rokas A."/>
            <person name="Carro J."/>
            <person name="Camarero S."/>
            <person name="Ferreira P."/>
            <person name="Molpeceres G."/>
            <person name="Ruiz-Duenas F.J."/>
            <person name="Serrano A."/>
            <person name="Henrissat B."/>
            <person name="Drula E."/>
            <person name="Hughes K.W."/>
            <person name="Mata J.L."/>
            <person name="Ishikawa N.K."/>
            <person name="Vargas-Isla R."/>
            <person name="Ushijima S."/>
            <person name="Smith C.A."/>
            <person name="Ahrendt S."/>
            <person name="Andreopoulos W."/>
            <person name="He G."/>
            <person name="Labutti K."/>
            <person name="Lipzen A."/>
            <person name="Ng V."/>
            <person name="Sandor L."/>
            <person name="Barry K."/>
            <person name="Martinez A.T."/>
            <person name="Xiao Y."/>
            <person name="Gibbons J.G."/>
            <person name="Terashima K."/>
            <person name="Hibbett D.S."/>
            <person name="Grigoriev I.V."/>
        </authorList>
    </citation>
    <scope>NUCLEOTIDE SEQUENCE</scope>
    <source>
        <strain evidence="1">Sp2 HRB7682 ss15</strain>
    </source>
</reference>
<evidence type="ECO:0008006" key="3">
    <source>
        <dbReference type="Google" id="ProtNLM"/>
    </source>
</evidence>
<protein>
    <recommendedName>
        <fullName evidence="3">GCM domain-containing protein</fullName>
    </recommendedName>
</protein>
<comment type="caution">
    <text evidence="1">The sequence shown here is derived from an EMBL/GenBank/DDBJ whole genome shotgun (WGS) entry which is preliminary data.</text>
</comment>
<organism evidence="1 2">
    <name type="scientific">Lentinula lateritia</name>
    <dbReference type="NCBI Taxonomy" id="40482"/>
    <lineage>
        <taxon>Eukaryota</taxon>
        <taxon>Fungi</taxon>
        <taxon>Dikarya</taxon>
        <taxon>Basidiomycota</taxon>
        <taxon>Agaricomycotina</taxon>
        <taxon>Agaricomycetes</taxon>
        <taxon>Agaricomycetidae</taxon>
        <taxon>Agaricales</taxon>
        <taxon>Marasmiineae</taxon>
        <taxon>Omphalotaceae</taxon>
        <taxon>Lentinula</taxon>
    </lineage>
</organism>
<reference evidence="1" key="2">
    <citation type="journal article" date="2023" name="Proc. Natl. Acad. Sci. U.S.A.">
        <title>A global phylogenomic analysis of the shiitake genus Lentinula.</title>
        <authorList>
            <person name="Sierra-Patev S."/>
            <person name="Min B."/>
            <person name="Naranjo-Ortiz M."/>
            <person name="Looney B."/>
            <person name="Konkel Z."/>
            <person name="Slot J.C."/>
            <person name="Sakamoto Y."/>
            <person name="Steenwyk J.L."/>
            <person name="Rokas A."/>
            <person name="Carro J."/>
            <person name="Camarero S."/>
            <person name="Ferreira P."/>
            <person name="Molpeceres G."/>
            <person name="Ruiz-Duenas F.J."/>
            <person name="Serrano A."/>
            <person name="Henrissat B."/>
            <person name="Drula E."/>
            <person name="Hughes K.W."/>
            <person name="Mata J.L."/>
            <person name="Ishikawa N.K."/>
            <person name="Vargas-Isla R."/>
            <person name="Ushijima S."/>
            <person name="Smith C.A."/>
            <person name="Donoghue J."/>
            <person name="Ahrendt S."/>
            <person name="Andreopoulos W."/>
            <person name="He G."/>
            <person name="LaButti K."/>
            <person name="Lipzen A."/>
            <person name="Ng V."/>
            <person name="Riley R."/>
            <person name="Sandor L."/>
            <person name="Barry K."/>
            <person name="Martinez A.T."/>
            <person name="Xiao Y."/>
            <person name="Gibbons J.G."/>
            <person name="Terashima K."/>
            <person name="Grigoriev I.V."/>
            <person name="Hibbett D."/>
        </authorList>
    </citation>
    <scope>NUCLEOTIDE SEQUENCE</scope>
    <source>
        <strain evidence="1">Sp2 HRB7682 ss15</strain>
    </source>
</reference>
<gene>
    <name evidence="1" type="ORF">C8J55DRAFT_394042</name>
</gene>
<accession>A0A9W9DCV3</accession>
<dbReference type="Proteomes" id="UP001150238">
    <property type="component" value="Unassembled WGS sequence"/>
</dbReference>
<name>A0A9W9DCV3_9AGAR</name>